<gene>
    <name evidence="2" type="ORF">MKK02DRAFT_44995</name>
</gene>
<feature type="region of interest" description="Disordered" evidence="1">
    <location>
        <begin position="147"/>
        <end position="166"/>
    </location>
</feature>
<protein>
    <submittedName>
        <fullName evidence="2">Uncharacterized protein</fullName>
    </submittedName>
</protein>
<evidence type="ECO:0000313" key="3">
    <source>
        <dbReference type="Proteomes" id="UP001164286"/>
    </source>
</evidence>
<evidence type="ECO:0000256" key="1">
    <source>
        <dbReference type="SAM" id="MobiDB-lite"/>
    </source>
</evidence>
<feature type="region of interest" description="Disordered" evidence="1">
    <location>
        <begin position="315"/>
        <end position="396"/>
    </location>
</feature>
<feature type="region of interest" description="Disordered" evidence="1">
    <location>
        <begin position="1"/>
        <end position="54"/>
    </location>
</feature>
<dbReference type="AlphaFoldDB" id="A0AA38H9U0"/>
<dbReference type="RefSeq" id="XP_052946067.1">
    <property type="nucleotide sequence ID" value="XM_053093182.1"/>
</dbReference>
<feature type="compositionally biased region" description="Pro residues" evidence="1">
    <location>
        <begin position="265"/>
        <end position="280"/>
    </location>
</feature>
<feature type="compositionally biased region" description="Low complexity" evidence="1">
    <location>
        <begin position="147"/>
        <end position="156"/>
    </location>
</feature>
<feature type="compositionally biased region" description="Basic residues" evidence="1">
    <location>
        <begin position="43"/>
        <end position="54"/>
    </location>
</feature>
<feature type="region of interest" description="Disordered" evidence="1">
    <location>
        <begin position="419"/>
        <end position="472"/>
    </location>
</feature>
<keyword evidence="3" id="KW-1185">Reference proteome</keyword>
<reference evidence="2" key="1">
    <citation type="journal article" date="2022" name="G3 (Bethesda)">
        <title>High quality genome of the basidiomycete yeast Dioszegia hungarica PDD-24b-2 isolated from cloud water.</title>
        <authorList>
            <person name="Jarrige D."/>
            <person name="Haridas S."/>
            <person name="Bleykasten-Grosshans C."/>
            <person name="Joly M."/>
            <person name="Nadalig T."/>
            <person name="Sancelme M."/>
            <person name="Vuilleumier S."/>
            <person name="Grigoriev I.V."/>
            <person name="Amato P."/>
            <person name="Bringel F."/>
        </authorList>
    </citation>
    <scope>NUCLEOTIDE SEQUENCE</scope>
    <source>
        <strain evidence="2">PDD-24b-2</strain>
    </source>
</reference>
<dbReference type="EMBL" id="JAKWFO010000005">
    <property type="protein sequence ID" value="KAI9636290.1"/>
    <property type="molecule type" value="Genomic_DNA"/>
</dbReference>
<feature type="region of interest" description="Disordered" evidence="1">
    <location>
        <begin position="259"/>
        <end position="298"/>
    </location>
</feature>
<proteinExistence type="predicted"/>
<comment type="caution">
    <text evidence="2">The sequence shown here is derived from an EMBL/GenBank/DDBJ whole genome shotgun (WGS) entry which is preliminary data.</text>
</comment>
<name>A0AA38H9U0_9TREE</name>
<dbReference type="GeneID" id="77732387"/>
<feature type="compositionally biased region" description="Low complexity" evidence="1">
    <location>
        <begin position="354"/>
        <end position="367"/>
    </location>
</feature>
<feature type="compositionally biased region" description="Low complexity" evidence="1">
    <location>
        <begin position="451"/>
        <end position="466"/>
    </location>
</feature>
<organism evidence="2 3">
    <name type="scientific">Dioszegia hungarica</name>
    <dbReference type="NCBI Taxonomy" id="4972"/>
    <lineage>
        <taxon>Eukaryota</taxon>
        <taxon>Fungi</taxon>
        <taxon>Dikarya</taxon>
        <taxon>Basidiomycota</taxon>
        <taxon>Agaricomycotina</taxon>
        <taxon>Tremellomycetes</taxon>
        <taxon>Tremellales</taxon>
        <taxon>Bulleribasidiaceae</taxon>
        <taxon>Dioszegia</taxon>
    </lineage>
</organism>
<evidence type="ECO:0000313" key="2">
    <source>
        <dbReference type="EMBL" id="KAI9636290.1"/>
    </source>
</evidence>
<feature type="compositionally biased region" description="Low complexity" evidence="1">
    <location>
        <begin position="1"/>
        <end position="25"/>
    </location>
</feature>
<sequence length="472" mass="51144">MNYTNPPSWFNSPSLPSSSILTDPPASRSAPSTQLYSISPPIPHRRAPPPPRRRRARHLRLLEPSTRGLFTLLEVDEAEDAEIGYRCGYACSSASASVRMLSARPSSEALSLSPLRQRLDLPQDVGVYSGDEEDLVVVENRLSWVSASSATGETSTPPTPSSEHEDPFFVDVPLDVDESDIDTSFATFLASCAAPQTRTRRPPPLDLSRSHPYAYSAEIDRWSHDVEAITPKISCTPPPPAIQPTLLPSLPILSPAAYQAQRDTQPPPTPHAPSRLPPQPRWSQRKSHSAPAPPLKKDPFDLLTALENLLATCGEPEPLVDSRPYSAWSDDSDSDSEAPKRTYQSFPLPPPRTPLLSPASASSTSSFGIGGPATPRTPRFHASLPPASSAREQKKRVPIKPRFMADHSALFSMSGAIAPIPLPSRHVSTAPAADYQADRPDSRGSGGSRGSGSSRNGRLPPRSRLPTSWTRE</sequence>
<accession>A0AA38H9U0</accession>
<dbReference type="Proteomes" id="UP001164286">
    <property type="component" value="Unassembled WGS sequence"/>
</dbReference>